<name>A0A846Y828_9NOCA</name>
<dbReference type="InterPro" id="IPR009492">
    <property type="entry name" value="TniQ"/>
</dbReference>
<dbReference type="Proteomes" id="UP000565711">
    <property type="component" value="Unassembled WGS sequence"/>
</dbReference>
<gene>
    <name evidence="2" type="ORF">HGA08_27265</name>
</gene>
<protein>
    <submittedName>
        <fullName evidence="2">TniQ family protein</fullName>
    </submittedName>
</protein>
<reference evidence="2 3" key="1">
    <citation type="submission" date="2020-04" db="EMBL/GenBank/DDBJ databases">
        <title>MicrobeNet Type strains.</title>
        <authorList>
            <person name="Nicholson A.C."/>
        </authorList>
    </citation>
    <scope>NUCLEOTIDE SEQUENCE [LARGE SCALE GENOMIC DNA]</scope>
    <source>
        <strain evidence="2 3">JCM 12354</strain>
    </source>
</reference>
<dbReference type="EMBL" id="JAAXOP010000022">
    <property type="protein sequence ID" value="NKY53901.1"/>
    <property type="molecule type" value="Genomic_DNA"/>
</dbReference>
<evidence type="ECO:0000259" key="1">
    <source>
        <dbReference type="Pfam" id="PF06527"/>
    </source>
</evidence>
<sequence>MSPAPPRRWPVHPAPGALESLSSWLDRLARVYQVPVTDLLGPNLGVLVGIRDVLDEDPPPAVFAALAERTGVPAGQVRAMTLPGWVPWLFDAYPLPERDATDAFYTYVRQYSVLLAPQEAPRFEVTSRRRWRGPWIPQHPLRRSCPQCAAGPAPARALIWQLPLTVSCLEHRCRLTPDTETFAAEVAGLPYEPVPIGDPVATLDGYTRQALTEATVALPGRTVHAGVWFRLLRCLLDELSLAGSTVTRSSQQLLEQIWDATGEPVRAGLPVWQPYENLEWPTQEKLLTAAATALVLAADRRIQPRGTLAGLLSEPRSMPVYDGDSPWPPAPTPAERAGRELVQAMNAWYARARVDADAARAMLRWLTALNTTPAHAIAHRDVLIGEGIPARFLRDDLLGCPGERTRDEAEILLVAEGFDRSDVAHELTSFVAETTALWDVTDEGVLIDEDELAQIRARLEL</sequence>
<evidence type="ECO:0000313" key="3">
    <source>
        <dbReference type="Proteomes" id="UP000565711"/>
    </source>
</evidence>
<accession>A0A846Y828</accession>
<organism evidence="2 3">
    <name type="scientific">Nocardia vermiculata</name>
    <dbReference type="NCBI Taxonomy" id="257274"/>
    <lineage>
        <taxon>Bacteria</taxon>
        <taxon>Bacillati</taxon>
        <taxon>Actinomycetota</taxon>
        <taxon>Actinomycetes</taxon>
        <taxon>Mycobacteriales</taxon>
        <taxon>Nocardiaceae</taxon>
        <taxon>Nocardia</taxon>
    </lineage>
</organism>
<evidence type="ECO:0000313" key="2">
    <source>
        <dbReference type="EMBL" id="NKY53901.1"/>
    </source>
</evidence>
<feature type="domain" description="TniQ" evidence="1">
    <location>
        <begin position="10"/>
        <end position="175"/>
    </location>
</feature>
<dbReference type="AlphaFoldDB" id="A0A846Y828"/>
<keyword evidence="3" id="KW-1185">Reference proteome</keyword>
<dbReference type="Pfam" id="PF06527">
    <property type="entry name" value="TniQ"/>
    <property type="match status" value="1"/>
</dbReference>
<dbReference type="RefSeq" id="WP_067879281.1">
    <property type="nucleotide sequence ID" value="NZ_JAAXOP010000022.1"/>
</dbReference>
<comment type="caution">
    <text evidence="2">The sequence shown here is derived from an EMBL/GenBank/DDBJ whole genome shotgun (WGS) entry which is preliminary data.</text>
</comment>
<proteinExistence type="predicted"/>